<evidence type="ECO:0000313" key="4">
    <source>
        <dbReference type="EMBL" id="GGS56292.1"/>
    </source>
</evidence>
<evidence type="ECO:0000256" key="3">
    <source>
        <dbReference type="ARBA" id="ARBA00030771"/>
    </source>
</evidence>
<dbReference type="NCBIfam" id="TIGR04539">
    <property type="entry name" value="tRNA_cyclodipep"/>
    <property type="match status" value="1"/>
</dbReference>
<evidence type="ECO:0000313" key="5">
    <source>
        <dbReference type="Proteomes" id="UP000653493"/>
    </source>
</evidence>
<dbReference type="Pfam" id="PF16715">
    <property type="entry name" value="CDPS"/>
    <property type="match status" value="1"/>
</dbReference>
<dbReference type="Proteomes" id="UP000653493">
    <property type="component" value="Unassembled WGS sequence"/>
</dbReference>
<gene>
    <name evidence="4" type="primary">yvmC</name>
    <name evidence="4" type="ORF">GCM10010238_52030</name>
</gene>
<reference evidence="4" key="2">
    <citation type="submission" date="2020-09" db="EMBL/GenBank/DDBJ databases">
        <authorList>
            <person name="Sun Q."/>
            <person name="Ohkuma M."/>
        </authorList>
    </citation>
    <scope>NUCLEOTIDE SEQUENCE</scope>
    <source>
        <strain evidence="4">JCM 4234</strain>
    </source>
</reference>
<protein>
    <recommendedName>
        <fullName evidence="3">Cyclodipeptide synthase</fullName>
    </recommendedName>
</protein>
<evidence type="ECO:0000256" key="1">
    <source>
        <dbReference type="ARBA" id="ARBA00006034"/>
    </source>
</evidence>
<keyword evidence="5" id="KW-1185">Reference proteome</keyword>
<comment type="caution">
    <text evidence="4">The sequence shown here is derived from an EMBL/GenBank/DDBJ whole genome shotgun (WGS) entry which is preliminary data.</text>
</comment>
<evidence type="ECO:0000256" key="2">
    <source>
        <dbReference type="ARBA" id="ARBA00022679"/>
    </source>
</evidence>
<sequence length="256" mass="28306">MRYVPNGLGPGTYCSVPAHMEFSIEPMTENCYSVCQRREHVVLGVSPGNSFFKVPLLTDLIRWLSREFARLDIVVPDVELSTTFTSLGYPPGRAARKALAEVNAVRNRVVRAWQALGGPRPCDGLHLMSDLVDRSRYRTARAACEKALREDETLRVTCREASRVVLRARRPGSEPTAEAVEQAMRYLLAELPFFIASADIFDVPSSLCFYHRPLPLAELVFSGRTVLKPGPQQGYALVRPVAPPAGPAAQRAVPDT</sequence>
<dbReference type="EMBL" id="BMSL01000020">
    <property type="protein sequence ID" value="GGS56292.1"/>
    <property type="molecule type" value="Genomic_DNA"/>
</dbReference>
<comment type="similarity">
    <text evidence="1">Belongs to the CDPS family.</text>
</comment>
<accession>A0A918GSW0</accession>
<dbReference type="GO" id="GO:0016755">
    <property type="term" value="F:aminoacyltransferase activity"/>
    <property type="evidence" value="ECO:0007669"/>
    <property type="project" value="InterPro"/>
</dbReference>
<dbReference type="AlphaFoldDB" id="A0A918GSW0"/>
<keyword evidence="2" id="KW-0808">Transferase</keyword>
<reference evidence="4" key="1">
    <citation type="journal article" date="2014" name="Int. J. Syst. Evol. Microbiol.">
        <title>Complete genome sequence of Corynebacterium casei LMG S-19264T (=DSM 44701T), isolated from a smear-ripened cheese.</title>
        <authorList>
            <consortium name="US DOE Joint Genome Institute (JGI-PGF)"/>
            <person name="Walter F."/>
            <person name="Albersmeier A."/>
            <person name="Kalinowski J."/>
            <person name="Ruckert C."/>
        </authorList>
    </citation>
    <scope>NUCLEOTIDE SEQUENCE</scope>
    <source>
        <strain evidence="4">JCM 4234</strain>
    </source>
</reference>
<name>A0A918GSW0_STRGD</name>
<proteinExistence type="inferred from homology"/>
<dbReference type="Gene3D" id="3.40.50.11710">
    <property type="entry name" value="Cyclodipeptide synthase"/>
    <property type="match status" value="1"/>
</dbReference>
<dbReference type="InterPro" id="IPR038622">
    <property type="entry name" value="CDPS_sf"/>
</dbReference>
<organism evidence="4 5">
    <name type="scientific">Streptomyces griseoviridis</name>
    <dbReference type="NCBI Taxonomy" id="45398"/>
    <lineage>
        <taxon>Bacteria</taxon>
        <taxon>Bacillati</taxon>
        <taxon>Actinomycetota</taxon>
        <taxon>Actinomycetes</taxon>
        <taxon>Kitasatosporales</taxon>
        <taxon>Streptomycetaceae</taxon>
        <taxon>Streptomyces</taxon>
    </lineage>
</organism>
<dbReference type="InterPro" id="IPR030903">
    <property type="entry name" value="CDPS"/>
</dbReference>